<protein>
    <submittedName>
        <fullName evidence="1">Uncharacterized protein</fullName>
    </submittedName>
</protein>
<organism evidence="1 2">
    <name type="scientific">Symbiodinium necroappetens</name>
    <dbReference type="NCBI Taxonomy" id="1628268"/>
    <lineage>
        <taxon>Eukaryota</taxon>
        <taxon>Sar</taxon>
        <taxon>Alveolata</taxon>
        <taxon>Dinophyceae</taxon>
        <taxon>Suessiales</taxon>
        <taxon>Symbiodiniaceae</taxon>
        <taxon>Symbiodinium</taxon>
    </lineage>
</organism>
<dbReference type="AlphaFoldDB" id="A0A812MBI8"/>
<evidence type="ECO:0000313" key="1">
    <source>
        <dbReference type="EMBL" id="CAE7258732.1"/>
    </source>
</evidence>
<sequence length="118" mass="13099">MLEALVQGIKTYLERMFGEALAAAHVSAGFHYPVRPQYSTLHLQIRVNAGDVCPGEGRGVDLFRLQNRLKSDPECFQRDDETLFYEATANLRMALLKACDKAPSSCREVGPKSLVLGE</sequence>
<feature type="non-terminal residue" evidence="1">
    <location>
        <position position="1"/>
    </location>
</feature>
<dbReference type="EMBL" id="CAJNJA010010529">
    <property type="protein sequence ID" value="CAE7258732.1"/>
    <property type="molecule type" value="Genomic_DNA"/>
</dbReference>
<evidence type="ECO:0000313" key="2">
    <source>
        <dbReference type="Proteomes" id="UP000601435"/>
    </source>
</evidence>
<proteinExistence type="predicted"/>
<accession>A0A812MBI8</accession>
<gene>
    <name evidence="1" type="ORF">SNEC2469_LOCUS5826</name>
</gene>
<reference evidence="1" key="1">
    <citation type="submission" date="2021-02" db="EMBL/GenBank/DDBJ databases">
        <authorList>
            <person name="Dougan E. K."/>
            <person name="Rhodes N."/>
            <person name="Thang M."/>
            <person name="Chan C."/>
        </authorList>
    </citation>
    <scope>NUCLEOTIDE SEQUENCE</scope>
</reference>
<name>A0A812MBI8_9DINO</name>
<keyword evidence="2" id="KW-1185">Reference proteome</keyword>
<dbReference type="Proteomes" id="UP000601435">
    <property type="component" value="Unassembled WGS sequence"/>
</dbReference>
<comment type="caution">
    <text evidence="1">The sequence shown here is derived from an EMBL/GenBank/DDBJ whole genome shotgun (WGS) entry which is preliminary data.</text>
</comment>
<dbReference type="OrthoDB" id="412906at2759"/>